<feature type="transmembrane region" description="Helical" evidence="1">
    <location>
        <begin position="12"/>
        <end position="30"/>
    </location>
</feature>
<evidence type="ECO:0000256" key="1">
    <source>
        <dbReference type="SAM" id="Phobius"/>
    </source>
</evidence>
<evidence type="ECO:0008006" key="3">
    <source>
        <dbReference type="Google" id="ProtNLM"/>
    </source>
</evidence>
<dbReference type="EMBL" id="LR633967">
    <property type="protein sequence ID" value="VUX56236.1"/>
    <property type="molecule type" value="Genomic_DNA"/>
</dbReference>
<sequence>MSFIRELKRRNVFRVGMAYAVIGWLVLQFSDILISLLDLPDWIGRAVIFLLVVGFPLALIFAWAFELTPEGIKLDKKVDQAVAESRQYGRKLDYVIIGALVVALGYFLWERQQITAPPTTPDRSVAVLPFVNLSSDEEQEWFADGLTEEIINSLTRTPDLQVTSSTSSFAFKDSSEDIRTISESLGVAHILEGSVRRSAETLRIAVQLIRASDGFNLWSATYNRTIEDVIVIQEEIAIEIANALKTAIDPEALAAMVSAGTHSVPAYEAYLKGLALRVNAGNTSKDMDADEEFARAVTIDPEFSTAHYQRTFIRIGKLYGVSPTSSFSGLTIDEVEKQFYDAIDQAIQHEDDAAVRTRYRARRSWIDMNFRQALQQYNEYLELRPGDEDAMTDRFIVLRSLALRDQATELASEFVETEVKLNRATGQALLAMIHAKDPDAIVAYAKKIIEHAPDNIYLLYQAHKAFLWAMDVDAARDVLPKILSSNYRESSKILAQLRQACAEERKSDALRFYAEAIESSDRLVVIWLAHKIIGEEEKADSVLREYDEQGNLHNLAGLLQLGAFDPTILPNLMARLAGQGIEDREIFDIPFRCN</sequence>
<keyword evidence="1" id="KW-0812">Transmembrane</keyword>
<proteinExistence type="predicted"/>
<accession>A0A7D9D424</accession>
<dbReference type="SUPFAM" id="SSF48452">
    <property type="entry name" value="TPR-like"/>
    <property type="match status" value="1"/>
</dbReference>
<dbReference type="InterPro" id="IPR011990">
    <property type="entry name" value="TPR-like_helical_dom_sf"/>
</dbReference>
<feature type="transmembrane region" description="Helical" evidence="1">
    <location>
        <begin position="92"/>
        <end position="109"/>
    </location>
</feature>
<name>A0A7D9D424_9GAMM</name>
<protein>
    <recommendedName>
        <fullName evidence="3">Adenylate cyclase</fullName>
    </recommendedName>
</protein>
<dbReference type="AlphaFoldDB" id="A0A7D9D424"/>
<dbReference type="Gene3D" id="3.40.50.10070">
    <property type="entry name" value="TolB, N-terminal domain"/>
    <property type="match status" value="1"/>
</dbReference>
<organism evidence="2">
    <name type="scientific">uncultured Woeseiaceae bacterium</name>
    <dbReference type="NCBI Taxonomy" id="1983305"/>
    <lineage>
        <taxon>Bacteria</taxon>
        <taxon>Pseudomonadati</taxon>
        <taxon>Pseudomonadota</taxon>
        <taxon>Gammaproteobacteria</taxon>
        <taxon>Woeseiales</taxon>
        <taxon>Woeseiaceae</taxon>
        <taxon>environmental samples</taxon>
    </lineage>
</organism>
<feature type="transmembrane region" description="Helical" evidence="1">
    <location>
        <begin position="42"/>
        <end position="65"/>
    </location>
</feature>
<reference evidence="2" key="1">
    <citation type="submission" date="2019-07" db="EMBL/GenBank/DDBJ databases">
        <authorList>
            <person name="Weber M."/>
            <person name="Kostadinov I."/>
            <person name="Kostadinov D I."/>
        </authorList>
    </citation>
    <scope>NUCLEOTIDE SEQUENCE</scope>
    <source>
        <strain evidence="2">Gfbio:sag-sample-m06:053724c1-46a9-4a36-b237-ea2bf867836b</strain>
    </source>
</reference>
<keyword evidence="1" id="KW-0472">Membrane</keyword>
<dbReference type="Gene3D" id="1.25.40.10">
    <property type="entry name" value="Tetratricopeptide repeat domain"/>
    <property type="match status" value="1"/>
</dbReference>
<gene>
    <name evidence="2" type="ORF">JTBM06_V1_440001</name>
</gene>
<keyword evidence="1" id="KW-1133">Transmembrane helix</keyword>
<evidence type="ECO:0000313" key="2">
    <source>
        <dbReference type="EMBL" id="VUX56236.1"/>
    </source>
</evidence>
<feature type="non-terminal residue" evidence="2">
    <location>
        <position position="594"/>
    </location>
</feature>